<protein>
    <submittedName>
        <fullName evidence="1">Uncharacterized protein</fullName>
    </submittedName>
</protein>
<evidence type="ECO:0000313" key="2">
    <source>
        <dbReference type="Proteomes" id="UP001595683"/>
    </source>
</evidence>
<reference evidence="2" key="1">
    <citation type="journal article" date="2019" name="Int. J. Syst. Evol. Microbiol.">
        <title>The Global Catalogue of Microorganisms (GCM) 10K type strain sequencing project: providing services to taxonomists for standard genome sequencing and annotation.</title>
        <authorList>
            <consortium name="The Broad Institute Genomics Platform"/>
            <consortium name="The Broad Institute Genome Sequencing Center for Infectious Disease"/>
            <person name="Wu L."/>
            <person name="Ma J."/>
        </authorList>
    </citation>
    <scope>NUCLEOTIDE SEQUENCE [LARGE SCALE GENOMIC DNA]</scope>
    <source>
        <strain evidence="2">KCTC 42224</strain>
    </source>
</reference>
<sequence length="59" mass="6395">MTTITTRHDQRHAAAAAKRVGGYSELIRLSRERARSGSATVVARNPVTGRWSIKSSSNA</sequence>
<dbReference type="EMBL" id="JBHRYE010000003">
    <property type="protein sequence ID" value="MFC3670105.1"/>
    <property type="molecule type" value="Genomic_DNA"/>
</dbReference>
<dbReference type="RefSeq" id="WP_191324963.1">
    <property type="nucleotide sequence ID" value="NZ_BMZP01000013.1"/>
</dbReference>
<proteinExistence type="predicted"/>
<comment type="caution">
    <text evidence="1">The sequence shown here is derived from an EMBL/GenBank/DDBJ whole genome shotgun (WGS) entry which is preliminary data.</text>
</comment>
<keyword evidence="2" id="KW-1185">Reference proteome</keyword>
<dbReference type="Proteomes" id="UP001595683">
    <property type="component" value="Unassembled WGS sequence"/>
</dbReference>
<evidence type="ECO:0000313" key="1">
    <source>
        <dbReference type="EMBL" id="MFC3670105.1"/>
    </source>
</evidence>
<accession>A0ABV7UZ57</accession>
<organism evidence="1 2">
    <name type="scientific">Novosphingobium pokkalii</name>
    <dbReference type="NCBI Taxonomy" id="1770194"/>
    <lineage>
        <taxon>Bacteria</taxon>
        <taxon>Pseudomonadati</taxon>
        <taxon>Pseudomonadota</taxon>
        <taxon>Alphaproteobacteria</taxon>
        <taxon>Sphingomonadales</taxon>
        <taxon>Sphingomonadaceae</taxon>
        <taxon>Novosphingobium</taxon>
    </lineage>
</organism>
<name>A0ABV7UZ57_9SPHN</name>
<gene>
    <name evidence="1" type="ORF">ACFOOT_01575</name>
</gene>